<reference evidence="1" key="1">
    <citation type="journal article" date="2014" name="Front. Microbiol.">
        <title>High frequency of phylogenetically diverse reductive dehalogenase-homologous genes in deep subseafloor sedimentary metagenomes.</title>
        <authorList>
            <person name="Kawai M."/>
            <person name="Futagami T."/>
            <person name="Toyoda A."/>
            <person name="Takaki Y."/>
            <person name="Nishi S."/>
            <person name="Hori S."/>
            <person name="Arai W."/>
            <person name="Tsubouchi T."/>
            <person name="Morono Y."/>
            <person name="Uchiyama I."/>
            <person name="Ito T."/>
            <person name="Fujiyama A."/>
            <person name="Inagaki F."/>
            <person name="Takami H."/>
        </authorList>
    </citation>
    <scope>NUCLEOTIDE SEQUENCE</scope>
    <source>
        <strain evidence="1">Expedition CK06-06</strain>
    </source>
</reference>
<feature type="non-terminal residue" evidence="1">
    <location>
        <position position="1"/>
    </location>
</feature>
<dbReference type="EMBL" id="BARW01042658">
    <property type="protein sequence ID" value="GAJ16312.1"/>
    <property type="molecule type" value="Genomic_DNA"/>
</dbReference>
<evidence type="ECO:0000313" key="1">
    <source>
        <dbReference type="EMBL" id="GAJ16312.1"/>
    </source>
</evidence>
<protein>
    <submittedName>
        <fullName evidence="1">Uncharacterized protein</fullName>
    </submittedName>
</protein>
<proteinExistence type="predicted"/>
<sequence>LKNCDRLAGREVFTLACLSAKDLGPAVWRQGGTYWGYGDVFSFTTDGLAEFQSAAN</sequence>
<dbReference type="AlphaFoldDB" id="X1VES3"/>
<accession>X1VES3</accession>
<name>X1VES3_9ZZZZ</name>
<feature type="non-terminal residue" evidence="1">
    <location>
        <position position="56"/>
    </location>
</feature>
<organism evidence="1">
    <name type="scientific">marine sediment metagenome</name>
    <dbReference type="NCBI Taxonomy" id="412755"/>
    <lineage>
        <taxon>unclassified sequences</taxon>
        <taxon>metagenomes</taxon>
        <taxon>ecological metagenomes</taxon>
    </lineage>
</organism>
<comment type="caution">
    <text evidence="1">The sequence shown here is derived from an EMBL/GenBank/DDBJ whole genome shotgun (WGS) entry which is preliminary data.</text>
</comment>
<gene>
    <name evidence="1" type="ORF">S12H4_63068</name>
</gene>